<reference evidence="1" key="2">
    <citation type="journal article" date="2020" name="Nat. Commun.">
        <title>Large-scale genome sequencing of mycorrhizal fungi provides insights into the early evolution of symbiotic traits.</title>
        <authorList>
            <person name="Miyauchi S."/>
            <person name="Kiss E."/>
            <person name="Kuo A."/>
            <person name="Drula E."/>
            <person name="Kohler A."/>
            <person name="Sanchez-Garcia M."/>
            <person name="Morin E."/>
            <person name="Andreopoulos B."/>
            <person name="Barry K.W."/>
            <person name="Bonito G."/>
            <person name="Buee M."/>
            <person name="Carver A."/>
            <person name="Chen C."/>
            <person name="Cichocki N."/>
            <person name="Clum A."/>
            <person name="Culley D."/>
            <person name="Crous P.W."/>
            <person name="Fauchery L."/>
            <person name="Girlanda M."/>
            <person name="Hayes R.D."/>
            <person name="Keri Z."/>
            <person name="LaButti K."/>
            <person name="Lipzen A."/>
            <person name="Lombard V."/>
            <person name="Magnuson J."/>
            <person name="Maillard F."/>
            <person name="Murat C."/>
            <person name="Nolan M."/>
            <person name="Ohm R.A."/>
            <person name="Pangilinan J."/>
            <person name="Pereira M.F."/>
            <person name="Perotto S."/>
            <person name="Peter M."/>
            <person name="Pfister S."/>
            <person name="Riley R."/>
            <person name="Sitrit Y."/>
            <person name="Stielow J.B."/>
            <person name="Szollosi G."/>
            <person name="Zifcakova L."/>
            <person name="Stursova M."/>
            <person name="Spatafora J.W."/>
            <person name="Tedersoo L."/>
            <person name="Vaario L.M."/>
            <person name="Yamada A."/>
            <person name="Yan M."/>
            <person name="Wang P."/>
            <person name="Xu J."/>
            <person name="Bruns T."/>
            <person name="Baldrian P."/>
            <person name="Vilgalys R."/>
            <person name="Dunand C."/>
            <person name="Henrissat B."/>
            <person name="Grigoriev I.V."/>
            <person name="Hibbett D."/>
            <person name="Nagy L.G."/>
            <person name="Martin F.M."/>
        </authorList>
    </citation>
    <scope>NUCLEOTIDE SEQUENCE</scope>
    <source>
        <strain evidence="1">P2</strain>
    </source>
</reference>
<protein>
    <submittedName>
        <fullName evidence="1">DUF1960-domain-containing protein</fullName>
    </submittedName>
</protein>
<gene>
    <name evidence="1" type="ORF">BDM02DRAFT_3139726</name>
</gene>
<comment type="caution">
    <text evidence="1">The sequence shown here is derived from an EMBL/GenBank/DDBJ whole genome shotgun (WGS) entry which is preliminary data.</text>
</comment>
<name>A0ACB6ZPL7_THEGA</name>
<evidence type="ECO:0000313" key="1">
    <source>
        <dbReference type="EMBL" id="KAF9651076.1"/>
    </source>
</evidence>
<dbReference type="Proteomes" id="UP000886501">
    <property type="component" value="Unassembled WGS sequence"/>
</dbReference>
<proteinExistence type="predicted"/>
<organism evidence="1 2">
    <name type="scientific">Thelephora ganbajun</name>
    <name type="common">Ganba fungus</name>
    <dbReference type="NCBI Taxonomy" id="370292"/>
    <lineage>
        <taxon>Eukaryota</taxon>
        <taxon>Fungi</taxon>
        <taxon>Dikarya</taxon>
        <taxon>Basidiomycota</taxon>
        <taxon>Agaricomycotina</taxon>
        <taxon>Agaricomycetes</taxon>
        <taxon>Thelephorales</taxon>
        <taxon>Thelephoraceae</taxon>
        <taxon>Thelephora</taxon>
    </lineage>
</organism>
<dbReference type="EMBL" id="MU117978">
    <property type="protein sequence ID" value="KAF9651076.1"/>
    <property type="molecule type" value="Genomic_DNA"/>
</dbReference>
<evidence type="ECO:0000313" key="2">
    <source>
        <dbReference type="Proteomes" id="UP000886501"/>
    </source>
</evidence>
<keyword evidence="2" id="KW-1185">Reference proteome</keyword>
<sequence>MGKAITKVIYKPDSQSTDEYLIIVNPEEYKKYKAGGELCRETIPLANVVDSFKIFFSNQGGQGILGKPSKQQLETVFGTSVDVDVIKLMIQKGKEQSGDTIQGNSFGSTNVTRGSATEHRSGNSR</sequence>
<reference evidence="1" key="1">
    <citation type="submission" date="2019-10" db="EMBL/GenBank/DDBJ databases">
        <authorList>
            <consortium name="DOE Joint Genome Institute"/>
            <person name="Kuo A."/>
            <person name="Miyauchi S."/>
            <person name="Kiss E."/>
            <person name="Drula E."/>
            <person name="Kohler A."/>
            <person name="Sanchez-Garcia M."/>
            <person name="Andreopoulos B."/>
            <person name="Barry K.W."/>
            <person name="Bonito G."/>
            <person name="Buee M."/>
            <person name="Carver A."/>
            <person name="Chen C."/>
            <person name="Cichocki N."/>
            <person name="Clum A."/>
            <person name="Culley D."/>
            <person name="Crous P.W."/>
            <person name="Fauchery L."/>
            <person name="Girlanda M."/>
            <person name="Hayes R."/>
            <person name="Keri Z."/>
            <person name="Labutti K."/>
            <person name="Lipzen A."/>
            <person name="Lombard V."/>
            <person name="Magnuson J."/>
            <person name="Maillard F."/>
            <person name="Morin E."/>
            <person name="Murat C."/>
            <person name="Nolan M."/>
            <person name="Ohm R."/>
            <person name="Pangilinan J."/>
            <person name="Pereira M."/>
            <person name="Perotto S."/>
            <person name="Peter M."/>
            <person name="Riley R."/>
            <person name="Sitrit Y."/>
            <person name="Stielow B."/>
            <person name="Szollosi G."/>
            <person name="Zifcakova L."/>
            <person name="Stursova M."/>
            <person name="Spatafora J.W."/>
            <person name="Tedersoo L."/>
            <person name="Vaario L.-M."/>
            <person name="Yamada A."/>
            <person name="Yan M."/>
            <person name="Wang P."/>
            <person name="Xu J."/>
            <person name="Bruns T."/>
            <person name="Baldrian P."/>
            <person name="Vilgalys R."/>
            <person name="Henrissat B."/>
            <person name="Grigoriev I.V."/>
            <person name="Hibbett D."/>
            <person name="Nagy L.G."/>
            <person name="Martin F.M."/>
        </authorList>
    </citation>
    <scope>NUCLEOTIDE SEQUENCE</scope>
    <source>
        <strain evidence="1">P2</strain>
    </source>
</reference>
<accession>A0ACB6ZPL7</accession>